<dbReference type="Pfam" id="PF16450">
    <property type="entry name" value="Prot_ATP_ID_OB_C"/>
    <property type="match status" value="1"/>
</dbReference>
<organism evidence="4 5">
    <name type="scientific">Toxoplasma gondii TgCatPRC2</name>
    <dbReference type="NCBI Taxonomy" id="1130821"/>
    <lineage>
        <taxon>Eukaryota</taxon>
        <taxon>Sar</taxon>
        <taxon>Alveolata</taxon>
        <taxon>Apicomplexa</taxon>
        <taxon>Conoidasida</taxon>
        <taxon>Coccidia</taxon>
        <taxon>Eucoccidiorida</taxon>
        <taxon>Eimeriorina</taxon>
        <taxon>Sarcocystidae</taxon>
        <taxon>Toxoplasma</taxon>
    </lineage>
</organism>
<evidence type="ECO:0000313" key="4">
    <source>
        <dbReference type="EMBL" id="KYK64923.1"/>
    </source>
</evidence>
<evidence type="ECO:0000256" key="1">
    <source>
        <dbReference type="ARBA" id="ARBA00022741"/>
    </source>
</evidence>
<accession>A0A151H6N1</accession>
<dbReference type="Proteomes" id="UP000075225">
    <property type="component" value="Unassembled WGS sequence"/>
</dbReference>
<reference evidence="5" key="1">
    <citation type="submission" date="2016-03" db="EMBL/GenBank/DDBJ databases">
        <authorList>
            <person name="Sibley D."/>
            <person name="Venepally P."/>
            <person name="Karamycheva S."/>
            <person name="Hadjithomas M."/>
            <person name="Khan A."/>
            <person name="Brunk B."/>
            <person name="Roos D."/>
            <person name="Caler E."/>
            <person name="Lorenzi H."/>
        </authorList>
    </citation>
    <scope>NUCLEOTIDE SEQUENCE [LARGE SCALE GENOMIC DNA]</scope>
    <source>
        <strain evidence="5">TgCatPRC2</strain>
    </source>
</reference>
<dbReference type="AlphaFoldDB" id="A0A151H6N1"/>
<dbReference type="InterPro" id="IPR050221">
    <property type="entry name" value="26S_Proteasome_ATPase"/>
</dbReference>
<dbReference type="InterPro" id="IPR032501">
    <property type="entry name" value="Prot_ATP_ID_OB_2nd"/>
</dbReference>
<dbReference type="EMBL" id="AHZP02002133">
    <property type="protein sequence ID" value="KYK64923.1"/>
    <property type="molecule type" value="Genomic_DNA"/>
</dbReference>
<keyword evidence="4" id="KW-0645">Protease</keyword>
<keyword evidence="4" id="KW-0378">Hydrolase</keyword>
<dbReference type="GO" id="GO:0006508">
    <property type="term" value="P:proteolysis"/>
    <property type="evidence" value="ECO:0007669"/>
    <property type="project" value="UniProtKB-KW"/>
</dbReference>
<proteinExistence type="predicted"/>
<dbReference type="InterPro" id="IPR012340">
    <property type="entry name" value="NA-bd_OB-fold"/>
</dbReference>
<dbReference type="PANTHER" id="PTHR23073">
    <property type="entry name" value="26S PROTEASOME REGULATORY SUBUNIT"/>
    <property type="match status" value="1"/>
</dbReference>
<dbReference type="GO" id="GO:0005524">
    <property type="term" value="F:ATP binding"/>
    <property type="evidence" value="ECO:0007669"/>
    <property type="project" value="UniProtKB-KW"/>
</dbReference>
<feature type="domain" description="Proteasomal ATPase second OB" evidence="3">
    <location>
        <begin position="59"/>
        <end position="113"/>
    </location>
</feature>
<dbReference type="GO" id="GO:0008233">
    <property type="term" value="F:peptidase activity"/>
    <property type="evidence" value="ECO:0007669"/>
    <property type="project" value="UniProtKB-KW"/>
</dbReference>
<name>A0A151H6N1_TOXGO</name>
<protein>
    <submittedName>
        <fullName evidence="4">Putative 26S protease regulatory subunit 4</fullName>
    </submittedName>
</protein>
<comment type="caution">
    <text evidence="4">The sequence shown here is derived from an EMBL/GenBank/DDBJ whole genome shotgun (WGS) entry which is preliminary data.</text>
</comment>
<dbReference type="VEuPathDB" id="ToxoDB:TGPRC2_267080A"/>
<evidence type="ECO:0000259" key="3">
    <source>
        <dbReference type="Pfam" id="PF16450"/>
    </source>
</evidence>
<evidence type="ECO:0000313" key="5">
    <source>
        <dbReference type="Proteomes" id="UP000075225"/>
    </source>
</evidence>
<dbReference type="FunFam" id="2.40.50.140:FF:000030">
    <property type="entry name" value="26S protease regulatory subunit 4"/>
    <property type="match status" value="1"/>
</dbReference>
<keyword evidence="2" id="KW-0067">ATP-binding</keyword>
<sequence>MLTPITKCRLRLLRLERIKDYLLLEEEYILNQEQRKPAEEKNEEDVNRVDELRGSPLSVGNLEEIIDEQHAIVSSSIGPEYYVNILSFVDKDLLEPGCSVLLHNKTSSIVGILNDEVDPLISVMKVEKAPLETYADIGGLEKQIQSRETGEFGAVGGDEPAAMRPARFFSAACLREFAFSPSLLRP</sequence>
<dbReference type="Gene3D" id="2.40.50.140">
    <property type="entry name" value="Nucleic acid-binding proteins"/>
    <property type="match status" value="1"/>
</dbReference>
<gene>
    <name evidence="4" type="ORF">TGPRC2_267080A</name>
</gene>
<keyword evidence="1" id="KW-0547">Nucleotide-binding</keyword>
<evidence type="ECO:0000256" key="2">
    <source>
        <dbReference type="ARBA" id="ARBA00022840"/>
    </source>
</evidence>